<dbReference type="CDD" id="cd02573">
    <property type="entry name" value="PseudoU_synth_EcTruB"/>
    <property type="match status" value="1"/>
</dbReference>
<dbReference type="Proteomes" id="UP000183922">
    <property type="component" value="Unassembled WGS sequence"/>
</dbReference>
<gene>
    <name evidence="5" type="primary">truB</name>
    <name evidence="9" type="ORF">AUK13_00065</name>
</gene>
<dbReference type="NCBIfam" id="TIGR00431">
    <property type="entry name" value="TruB"/>
    <property type="match status" value="1"/>
</dbReference>
<keyword evidence="4 5" id="KW-0413">Isomerase</keyword>
<dbReference type="PANTHER" id="PTHR13767">
    <property type="entry name" value="TRNA-PSEUDOURIDINE SYNTHASE"/>
    <property type="match status" value="1"/>
</dbReference>
<comment type="similarity">
    <text evidence="2 5">Belongs to the pseudouridine synthase TruB family. Type 1 subfamily.</text>
</comment>
<dbReference type="InterPro" id="IPR014729">
    <property type="entry name" value="Rossmann-like_a/b/a_fold"/>
</dbReference>
<dbReference type="SUPFAM" id="SSF55120">
    <property type="entry name" value="Pseudouridine synthase"/>
    <property type="match status" value="1"/>
</dbReference>
<proteinExistence type="inferred from homology"/>
<comment type="function">
    <text evidence="5">Responsible for synthesis of pseudouridine from uracil-55 in the psi GC loop of transfer RNAs.</text>
</comment>
<evidence type="ECO:0000313" key="10">
    <source>
        <dbReference type="Proteomes" id="UP000183922"/>
    </source>
</evidence>
<dbReference type="InterPro" id="IPR014780">
    <property type="entry name" value="tRNA_psdUridine_synth_TruB"/>
</dbReference>
<evidence type="ECO:0000313" key="9">
    <source>
        <dbReference type="EMBL" id="OIP56938.1"/>
    </source>
</evidence>
<reference evidence="9 10" key="1">
    <citation type="journal article" date="2016" name="Environ. Microbiol.">
        <title>Genomic resolution of a cold subsurface aquifer community provides metabolic insights for novel microbes adapted to high CO concentrations.</title>
        <authorList>
            <person name="Probst A.J."/>
            <person name="Castelle C.J."/>
            <person name="Singh A."/>
            <person name="Brown C.T."/>
            <person name="Anantharaman K."/>
            <person name="Sharon I."/>
            <person name="Hug L.A."/>
            <person name="Burstein D."/>
            <person name="Emerson J.B."/>
            <person name="Thomas B.C."/>
            <person name="Banfield J.F."/>
        </authorList>
    </citation>
    <scope>NUCLEOTIDE SEQUENCE [LARGE SCALE GENOMIC DNA]</scope>
    <source>
        <strain evidence="9">CG2_30_39_24</strain>
    </source>
</reference>
<comment type="catalytic activity">
    <reaction evidence="1 5">
        <text>uridine(55) in tRNA = pseudouridine(55) in tRNA</text>
        <dbReference type="Rhea" id="RHEA:42532"/>
        <dbReference type="Rhea" id="RHEA-COMP:10101"/>
        <dbReference type="Rhea" id="RHEA-COMP:10102"/>
        <dbReference type="ChEBI" id="CHEBI:65314"/>
        <dbReference type="ChEBI" id="CHEBI:65315"/>
        <dbReference type="EC" id="5.4.99.25"/>
    </reaction>
</comment>
<dbReference type="Gene3D" id="3.30.2350.10">
    <property type="entry name" value="Pseudouridine synthase"/>
    <property type="match status" value="1"/>
</dbReference>
<dbReference type="Pfam" id="PF01467">
    <property type="entry name" value="CTP_transf_like"/>
    <property type="match status" value="1"/>
</dbReference>
<evidence type="ECO:0000256" key="5">
    <source>
        <dbReference type="HAMAP-Rule" id="MF_01080"/>
    </source>
</evidence>
<evidence type="ECO:0000256" key="3">
    <source>
        <dbReference type="ARBA" id="ARBA00022694"/>
    </source>
</evidence>
<evidence type="ECO:0000256" key="1">
    <source>
        <dbReference type="ARBA" id="ARBA00000385"/>
    </source>
</evidence>
<dbReference type="EMBL" id="MNYR01000002">
    <property type="protein sequence ID" value="OIP56938.1"/>
    <property type="molecule type" value="Genomic_DNA"/>
</dbReference>
<dbReference type="NCBIfam" id="TIGR00125">
    <property type="entry name" value="cyt_tran_rel"/>
    <property type="match status" value="1"/>
</dbReference>
<dbReference type="GO" id="GO:0031119">
    <property type="term" value="P:tRNA pseudouridine synthesis"/>
    <property type="evidence" value="ECO:0007669"/>
    <property type="project" value="UniProtKB-UniRule"/>
</dbReference>
<dbReference type="Pfam" id="PF01509">
    <property type="entry name" value="TruB_N"/>
    <property type="match status" value="1"/>
</dbReference>
<feature type="domain" description="Cytidyltransferase-like" evidence="6">
    <location>
        <begin position="255"/>
        <end position="381"/>
    </location>
</feature>
<feature type="active site" description="Nucleophile" evidence="5">
    <location>
        <position position="36"/>
    </location>
</feature>
<dbReference type="Pfam" id="PF16198">
    <property type="entry name" value="TruB_C_2"/>
    <property type="match status" value="1"/>
</dbReference>
<dbReference type="SUPFAM" id="SSF52374">
    <property type="entry name" value="Nucleotidylyl transferase"/>
    <property type="match status" value="1"/>
</dbReference>
<evidence type="ECO:0000259" key="7">
    <source>
        <dbReference type="Pfam" id="PF01509"/>
    </source>
</evidence>
<dbReference type="GO" id="GO:0003723">
    <property type="term" value="F:RNA binding"/>
    <property type="evidence" value="ECO:0007669"/>
    <property type="project" value="InterPro"/>
</dbReference>
<dbReference type="STRING" id="1805236.AUK13_00065"/>
<protein>
    <recommendedName>
        <fullName evidence="5">tRNA pseudouridine synthase B</fullName>
        <ecNumber evidence="5">5.4.99.25</ecNumber>
    </recommendedName>
    <alternativeName>
        <fullName evidence="5">tRNA pseudouridine(55) synthase</fullName>
        <shortName evidence="5">Psi55 synthase</shortName>
    </alternativeName>
    <alternativeName>
        <fullName evidence="5">tRNA pseudouridylate synthase</fullName>
    </alternativeName>
    <alternativeName>
        <fullName evidence="5">tRNA-uridine isomerase</fullName>
    </alternativeName>
</protein>
<dbReference type="EC" id="5.4.99.25" evidence="5"/>
<dbReference type="AlphaFoldDB" id="A0A1J5FHH7"/>
<evidence type="ECO:0000256" key="2">
    <source>
        <dbReference type="ARBA" id="ARBA00005642"/>
    </source>
</evidence>
<dbReference type="GO" id="GO:1990481">
    <property type="term" value="P:mRNA pseudouridine synthesis"/>
    <property type="evidence" value="ECO:0007669"/>
    <property type="project" value="TreeGrafter"/>
</dbReference>
<evidence type="ECO:0000256" key="4">
    <source>
        <dbReference type="ARBA" id="ARBA00023235"/>
    </source>
</evidence>
<dbReference type="InterPro" id="IPR032819">
    <property type="entry name" value="TruB_C"/>
</dbReference>
<dbReference type="InterPro" id="IPR020103">
    <property type="entry name" value="PsdUridine_synth_cat_dom_sf"/>
</dbReference>
<dbReference type="InterPro" id="IPR002501">
    <property type="entry name" value="PsdUridine_synth_N"/>
</dbReference>
<feature type="domain" description="tRNA pseudouridylate synthase B C-terminal" evidence="8">
    <location>
        <begin position="194"/>
        <end position="237"/>
    </location>
</feature>
<feature type="domain" description="Pseudouridine synthase II N-terminal" evidence="7">
    <location>
        <begin position="21"/>
        <end position="193"/>
    </location>
</feature>
<dbReference type="HAMAP" id="MF_01080">
    <property type="entry name" value="TruB_bact"/>
    <property type="match status" value="1"/>
</dbReference>
<organism evidence="9 10">
    <name type="scientific">Candidatus Kuenenbacteria bacterium CG2_30_39_24</name>
    <dbReference type="NCBI Taxonomy" id="1805236"/>
    <lineage>
        <taxon>Bacteria</taxon>
        <taxon>Candidatus Kueneniibacteriota</taxon>
    </lineage>
</organism>
<dbReference type="GO" id="GO:0160148">
    <property type="term" value="F:tRNA pseudouridine(55) synthase activity"/>
    <property type="evidence" value="ECO:0007669"/>
    <property type="project" value="UniProtKB-EC"/>
</dbReference>
<dbReference type="PANTHER" id="PTHR13767:SF2">
    <property type="entry name" value="PSEUDOURIDYLATE SYNTHASE TRUB1"/>
    <property type="match status" value="1"/>
</dbReference>
<evidence type="ECO:0000259" key="8">
    <source>
        <dbReference type="Pfam" id="PF16198"/>
    </source>
</evidence>
<comment type="caution">
    <text evidence="9">The sequence shown here is derived from an EMBL/GenBank/DDBJ whole genome shotgun (WGS) entry which is preliminary data.</text>
</comment>
<dbReference type="Gene3D" id="3.40.50.620">
    <property type="entry name" value="HUPs"/>
    <property type="match status" value="1"/>
</dbReference>
<dbReference type="InterPro" id="IPR004821">
    <property type="entry name" value="Cyt_trans-like"/>
</dbReference>
<accession>A0A1J5FHH7</accession>
<name>A0A1J5FHH7_9BACT</name>
<evidence type="ECO:0000259" key="6">
    <source>
        <dbReference type="Pfam" id="PF01467"/>
    </source>
</evidence>
<keyword evidence="3 5" id="KW-0819">tRNA processing</keyword>
<sequence length="382" mass="43202">MFLLINKPPNITSHDVVNKLRQITGQKRIGHAGTLDPFATGLLIVALGRESTKKLDQFLKLDKTYQATLQLGAVSDTYDKTGKIKTISNQQSAISKAKIIKTLNTFIGLQFQVPPQFSAKKINGQKAYQLARSGKIVKLKPQKIVIYNIKLKEFKIKNFHPAGDPPTTRMDYLQGNLAEKFKIEVHCSSGTYIRSLAHDVGQKLDGGAYLEKLRRTQIGTFKLKDAISLNKLTKNNWQKFTLVNLPLPHKTRALVFGTFDKLHPGHRRFLAQAKKLADELYVVVARDVNVKKIKGHWPNQAEIARLKNLKNANLATEVMLGSIDIKNRCHIINKIKPDIIALGYDQKINMTELKAKLKKYKLNPAIIRLKPYHPEKYKSSLI</sequence>